<proteinExistence type="predicted"/>
<dbReference type="SUPFAM" id="SSF56925">
    <property type="entry name" value="OMPA-like"/>
    <property type="match status" value="1"/>
</dbReference>
<dbReference type="InterPro" id="IPR011250">
    <property type="entry name" value="OMP/PagP_B-barrel"/>
</dbReference>
<dbReference type="EMBL" id="MARB01000006">
    <property type="protein sequence ID" value="ODJ88414.1"/>
    <property type="molecule type" value="Genomic_DNA"/>
</dbReference>
<evidence type="ECO:0000256" key="2">
    <source>
        <dbReference type="SAM" id="SignalP"/>
    </source>
</evidence>
<comment type="caution">
    <text evidence="4">The sequence shown here is derived from an EMBL/GenBank/DDBJ whole genome shotgun (WGS) entry which is preliminary data.</text>
</comment>
<feature type="chain" id="PRO_5030856029" description="Outer membrane protein beta-barrel domain-containing protein" evidence="2">
    <location>
        <begin position="22"/>
        <end position="183"/>
    </location>
</feature>
<evidence type="ECO:0000259" key="3">
    <source>
        <dbReference type="Pfam" id="PF13505"/>
    </source>
</evidence>
<dbReference type="Proteomes" id="UP000094769">
    <property type="component" value="Unassembled WGS sequence"/>
</dbReference>
<dbReference type="AlphaFoldDB" id="A0A7Z0VNM4"/>
<evidence type="ECO:0000256" key="1">
    <source>
        <dbReference type="ARBA" id="ARBA00022729"/>
    </source>
</evidence>
<name>A0A7Z0VNM4_9GAMM</name>
<dbReference type="OrthoDB" id="6115907at2"/>
<protein>
    <recommendedName>
        <fullName evidence="3">Outer membrane protein beta-barrel domain-containing protein</fullName>
    </recommendedName>
</protein>
<dbReference type="RefSeq" id="WP_069122717.1">
    <property type="nucleotide sequence ID" value="NZ_MARB01000006.1"/>
</dbReference>
<feature type="signal peptide" evidence="2">
    <location>
        <begin position="1"/>
        <end position="21"/>
    </location>
</feature>
<dbReference type="Gene3D" id="2.40.160.20">
    <property type="match status" value="1"/>
</dbReference>
<evidence type="ECO:0000313" key="4">
    <source>
        <dbReference type="EMBL" id="ODJ88414.1"/>
    </source>
</evidence>
<keyword evidence="5" id="KW-1185">Reference proteome</keyword>
<dbReference type="Pfam" id="PF13505">
    <property type="entry name" value="OMP_b-brl"/>
    <property type="match status" value="1"/>
</dbReference>
<sequence>MKYLTVIVVGGCLLLSSAAISEESVKGAGIDGNRYIGVMVSSPQYKEDDSNTDFRSAGLLVRGGMEFNEFLAVEGQFGLFGEDVVNDRSYQIEYLLSVYARGNLPLLDSRTRLYALAGVTHFSANVPGFSSVDETAIGYGIGLELYADEQNALTLEWLRHAVGDIHNVDYKLESASLGFVHRF</sequence>
<evidence type="ECO:0000313" key="5">
    <source>
        <dbReference type="Proteomes" id="UP000094769"/>
    </source>
</evidence>
<dbReference type="InterPro" id="IPR027385">
    <property type="entry name" value="Beta-barrel_OMP"/>
</dbReference>
<keyword evidence="1 2" id="KW-0732">Signal</keyword>
<reference evidence="4 5" key="1">
    <citation type="submission" date="2016-06" db="EMBL/GenBank/DDBJ databases">
        <title>Genome sequence of endosymbiont of Candidatus Endolucinida thiodiazotropha.</title>
        <authorList>
            <person name="Poehlein A."/>
            <person name="Koenig S."/>
            <person name="Heiden S.E."/>
            <person name="Thuermer A."/>
            <person name="Voget S."/>
            <person name="Daniel R."/>
            <person name="Markert S."/>
            <person name="Gros O."/>
            <person name="Schweder T."/>
        </authorList>
    </citation>
    <scope>NUCLEOTIDE SEQUENCE [LARGE SCALE GENOMIC DNA]</scope>
    <source>
        <strain evidence="4 5">COS</strain>
    </source>
</reference>
<feature type="domain" description="Outer membrane protein beta-barrel" evidence="3">
    <location>
        <begin position="12"/>
        <end position="183"/>
    </location>
</feature>
<accession>A0A7Z0VNM4</accession>
<organism evidence="4 5">
    <name type="scientific">Candidatus Thiodiazotropha endolucinida</name>
    <dbReference type="NCBI Taxonomy" id="1655433"/>
    <lineage>
        <taxon>Bacteria</taxon>
        <taxon>Pseudomonadati</taxon>
        <taxon>Pseudomonadota</taxon>
        <taxon>Gammaproteobacteria</taxon>
        <taxon>Chromatiales</taxon>
        <taxon>Sedimenticolaceae</taxon>
        <taxon>Candidatus Thiodiazotropha</taxon>
    </lineage>
</organism>
<gene>
    <name evidence="4" type="ORF">CODIS_14210</name>
</gene>